<sequence>MKNTIKFGLGNLSGGHCPPYLLLNFINLKKMTIKQDNFVVSPMTLDELNLALSWAANEG</sequence>
<protein>
    <submittedName>
        <fullName evidence="1">Phenylhydantoinase</fullName>
    </submittedName>
</protein>
<organism evidence="1 2">
    <name type="scientific">Aphanothece sacrum FPU1</name>
    <dbReference type="NCBI Taxonomy" id="1920663"/>
    <lineage>
        <taxon>Bacteria</taxon>
        <taxon>Bacillati</taxon>
        <taxon>Cyanobacteriota</taxon>
        <taxon>Cyanophyceae</taxon>
        <taxon>Oscillatoriophycideae</taxon>
        <taxon>Chroococcales</taxon>
        <taxon>Aphanothecaceae</taxon>
        <taxon>Aphanothece</taxon>
    </lineage>
</organism>
<comment type="caution">
    <text evidence="1">The sequence shown here is derived from an EMBL/GenBank/DDBJ whole genome shotgun (WGS) entry which is preliminary data.</text>
</comment>
<gene>
    <name evidence="1" type="ORF">AsFPU1_0532</name>
</gene>
<reference evidence="2" key="1">
    <citation type="submission" date="2017-05" db="EMBL/GenBank/DDBJ databases">
        <title>Physiological properties and genetic analysis related to exopolysaccharide production of fresh-water unicellular cyanobacterium Aphanothece sacrum, Suizenji Nori, that has been cultured as a food source in Japan.</title>
        <authorList>
            <person name="Kanesaki Y."/>
            <person name="Yoshikawa S."/>
            <person name="Ohki K."/>
        </authorList>
    </citation>
    <scope>NUCLEOTIDE SEQUENCE [LARGE SCALE GENOMIC DNA]</scope>
    <source>
        <strain evidence="2">FPU1</strain>
    </source>
</reference>
<evidence type="ECO:0000313" key="1">
    <source>
        <dbReference type="EMBL" id="GBF79140.1"/>
    </source>
</evidence>
<dbReference type="AlphaFoldDB" id="A0A401ID90"/>
<name>A0A401ID90_APHSA</name>
<keyword evidence="2" id="KW-1185">Reference proteome</keyword>
<accession>A0A401ID90</accession>
<proteinExistence type="predicted"/>
<evidence type="ECO:0000313" key="2">
    <source>
        <dbReference type="Proteomes" id="UP000287247"/>
    </source>
</evidence>
<dbReference type="EMBL" id="BDQK01000001">
    <property type="protein sequence ID" value="GBF79140.1"/>
    <property type="molecule type" value="Genomic_DNA"/>
</dbReference>
<dbReference type="Proteomes" id="UP000287247">
    <property type="component" value="Unassembled WGS sequence"/>
</dbReference>